<dbReference type="Gene3D" id="3.40.50.720">
    <property type="entry name" value="NAD(P)-binding Rossmann-like Domain"/>
    <property type="match status" value="2"/>
</dbReference>
<gene>
    <name evidence="2" type="ORF">pdam_00010157</name>
</gene>
<dbReference type="EMBL" id="RCHS01001065">
    <property type="protein sequence ID" value="RMX55384.1"/>
    <property type="molecule type" value="Genomic_DNA"/>
</dbReference>
<keyword evidence="3" id="KW-1185">Reference proteome</keyword>
<dbReference type="OrthoDB" id="47007at2759"/>
<dbReference type="PRINTS" id="PR00080">
    <property type="entry name" value="SDRFAMILY"/>
</dbReference>
<dbReference type="InterPro" id="IPR036291">
    <property type="entry name" value="NAD(P)-bd_dom_sf"/>
</dbReference>
<dbReference type="InterPro" id="IPR002347">
    <property type="entry name" value="SDR_fam"/>
</dbReference>
<dbReference type="Pfam" id="PF00106">
    <property type="entry name" value="adh_short"/>
    <property type="match status" value="2"/>
</dbReference>
<dbReference type="Proteomes" id="UP000275408">
    <property type="component" value="Unassembled WGS sequence"/>
</dbReference>
<dbReference type="PRINTS" id="PR00081">
    <property type="entry name" value="GDHRDH"/>
</dbReference>
<dbReference type="AlphaFoldDB" id="A0A3M6UPC3"/>
<sequence length="525" mass="56077">MMAGTDAQLPIINLHVSRLLSTVHVWNSAIMSEQERSFIGKVALITGGSSGIGKGTVLLLSKLGCSVAFGGRNKDELDKVVAKCKEIRADAQVLSVQGDLEKDEDVKALFEATIKEFGKLDILVNNAGIVIPGTIETTSLEDFDKVMRINMRAVFYLTSLAVPYLIQTQGCIVNVSSVNGMRSFPGVLAYNMSKSAVDQFTRCVALELASKNVRCNSVNPGVIITEIHKRGGMDDEAYAKFLERCKQTHALGRPGNVDEVSSVIAFLASSESSFMTAIQQLEKSKMAAGGMSFAGKVALITGGSSGIGKATTLLLSKLGCSVAFGGRNKANLEKVAAHCQEARNDAQVLPVQGDLETDEDVKTLLGTTIKHYGKLDILVNNAGISGLGTIENTSLDLFDQIMRINVRSVFYLTSLAVPFLTPTQGCIVNVSSVNGLRSVKLAPKKIRCNSVNPGVTITELQKRGGLNEEAYQKFLERSKETHALGRPGNAEEVANVIAFLASSDASFITGATLPVDGGRHAMCPR</sequence>
<reference evidence="2 3" key="1">
    <citation type="journal article" date="2018" name="Sci. Rep.">
        <title>Comparative analysis of the Pocillopora damicornis genome highlights role of immune system in coral evolution.</title>
        <authorList>
            <person name="Cunning R."/>
            <person name="Bay R.A."/>
            <person name="Gillette P."/>
            <person name="Baker A.C."/>
            <person name="Traylor-Knowles N."/>
        </authorList>
    </citation>
    <scope>NUCLEOTIDE SEQUENCE [LARGE SCALE GENOMIC DNA]</scope>
    <source>
        <strain evidence="2">RSMAS</strain>
        <tissue evidence="2">Whole animal</tissue>
    </source>
</reference>
<comment type="caution">
    <text evidence="2">The sequence shown here is derived from an EMBL/GenBank/DDBJ whole genome shotgun (WGS) entry which is preliminary data.</text>
</comment>
<dbReference type="PANTHER" id="PTHR43975:SF2">
    <property type="entry name" value="EG:BACR7A4.14 PROTEIN-RELATED"/>
    <property type="match status" value="1"/>
</dbReference>
<dbReference type="FunFam" id="3.40.50.720:FF:000084">
    <property type="entry name" value="Short-chain dehydrogenase reductase"/>
    <property type="match status" value="2"/>
</dbReference>
<dbReference type="PANTHER" id="PTHR43975">
    <property type="entry name" value="ZGC:101858"/>
    <property type="match status" value="1"/>
</dbReference>
<proteinExistence type="predicted"/>
<evidence type="ECO:0000313" key="3">
    <source>
        <dbReference type="Proteomes" id="UP000275408"/>
    </source>
</evidence>
<dbReference type="InterPro" id="IPR020904">
    <property type="entry name" value="Sc_DH/Rdtase_CS"/>
</dbReference>
<dbReference type="GO" id="GO:0016491">
    <property type="term" value="F:oxidoreductase activity"/>
    <property type="evidence" value="ECO:0007669"/>
    <property type="project" value="UniProtKB-KW"/>
</dbReference>
<dbReference type="PROSITE" id="PS00061">
    <property type="entry name" value="ADH_SHORT"/>
    <property type="match status" value="1"/>
</dbReference>
<keyword evidence="1" id="KW-0560">Oxidoreductase</keyword>
<name>A0A3M6UPC3_POCDA</name>
<protein>
    <submittedName>
        <fullName evidence="2">Uncharacterized protein</fullName>
    </submittedName>
</protein>
<dbReference type="STRING" id="46731.A0A3M6UPC3"/>
<organism evidence="2 3">
    <name type="scientific">Pocillopora damicornis</name>
    <name type="common">Cauliflower coral</name>
    <name type="synonym">Millepora damicornis</name>
    <dbReference type="NCBI Taxonomy" id="46731"/>
    <lineage>
        <taxon>Eukaryota</taxon>
        <taxon>Metazoa</taxon>
        <taxon>Cnidaria</taxon>
        <taxon>Anthozoa</taxon>
        <taxon>Hexacorallia</taxon>
        <taxon>Scleractinia</taxon>
        <taxon>Astrocoeniina</taxon>
        <taxon>Pocilloporidae</taxon>
        <taxon>Pocillopora</taxon>
    </lineage>
</organism>
<evidence type="ECO:0000256" key="1">
    <source>
        <dbReference type="ARBA" id="ARBA00023002"/>
    </source>
</evidence>
<accession>A0A3M6UPC3</accession>
<dbReference type="SUPFAM" id="SSF51735">
    <property type="entry name" value="NAD(P)-binding Rossmann-fold domains"/>
    <property type="match status" value="2"/>
</dbReference>
<evidence type="ECO:0000313" key="2">
    <source>
        <dbReference type="EMBL" id="RMX55384.1"/>
    </source>
</evidence>